<dbReference type="Proteomes" id="UP000828941">
    <property type="component" value="Chromosome 9"/>
</dbReference>
<dbReference type="EMBL" id="CM039434">
    <property type="protein sequence ID" value="KAI4323023.1"/>
    <property type="molecule type" value="Genomic_DNA"/>
</dbReference>
<evidence type="ECO:0000313" key="1">
    <source>
        <dbReference type="EMBL" id="KAI4323023.1"/>
    </source>
</evidence>
<gene>
    <name evidence="1" type="ORF">L6164_022662</name>
</gene>
<sequence length="455" mass="50177">MARRSYKTDLGCIAGEDLSELSAGKQGWLVDNPNILCAIGTHSLALANRSTILVLGWSDSDGSLLKIRPELSPIEAEYISAIEWLVLDEIRVIVAGTSCGYMLIYSMRGDLIHKQMVYSGRVIKLRIHGTKKDLTQDTSSEEFCVVTPDAIARFDGSDIKNMLQKWFEETQAHFLDLKPKRQDSEDFGNSHEKLPHQLWNVSKYGNCADAAITGIMPPPLIEVQSSQRYYCAVAIGEDAVISALRLSEDKSMSLVGAILSKVVPATFSTISSLSKLIWRSEQTSPTKPDETPQPFDQADPLTCLKDHPRKGEKLTVSPSGTLAAITDSLGRVLLLDTQALVVVRLWKGYRDASCLFMEMLVNKDIASSSSTYYEPSKSDYCLCLAIHAPRKGIIEIWQMRTGPRLRTIPCGKGSRMLQPSHSFGASVSSPYVPLEVFLLNGDSGQISVLNRTLDT</sequence>
<keyword evidence="2" id="KW-1185">Reference proteome</keyword>
<proteinExistence type="predicted"/>
<protein>
    <submittedName>
        <fullName evidence="1">Uncharacterized protein</fullName>
    </submittedName>
</protein>
<organism evidence="1 2">
    <name type="scientific">Bauhinia variegata</name>
    <name type="common">Purple orchid tree</name>
    <name type="synonym">Phanera variegata</name>
    <dbReference type="NCBI Taxonomy" id="167791"/>
    <lineage>
        <taxon>Eukaryota</taxon>
        <taxon>Viridiplantae</taxon>
        <taxon>Streptophyta</taxon>
        <taxon>Embryophyta</taxon>
        <taxon>Tracheophyta</taxon>
        <taxon>Spermatophyta</taxon>
        <taxon>Magnoliopsida</taxon>
        <taxon>eudicotyledons</taxon>
        <taxon>Gunneridae</taxon>
        <taxon>Pentapetalae</taxon>
        <taxon>rosids</taxon>
        <taxon>fabids</taxon>
        <taxon>Fabales</taxon>
        <taxon>Fabaceae</taxon>
        <taxon>Cercidoideae</taxon>
        <taxon>Cercideae</taxon>
        <taxon>Bauhiniinae</taxon>
        <taxon>Bauhinia</taxon>
    </lineage>
</organism>
<comment type="caution">
    <text evidence="1">The sequence shown here is derived from an EMBL/GenBank/DDBJ whole genome shotgun (WGS) entry which is preliminary data.</text>
</comment>
<name>A0ACB9MFU0_BAUVA</name>
<accession>A0ACB9MFU0</accession>
<reference evidence="1 2" key="1">
    <citation type="journal article" date="2022" name="DNA Res.">
        <title>Chromosomal-level genome assembly of the orchid tree Bauhinia variegata (Leguminosae; Cercidoideae) supports the allotetraploid origin hypothesis of Bauhinia.</title>
        <authorList>
            <person name="Zhong Y."/>
            <person name="Chen Y."/>
            <person name="Zheng D."/>
            <person name="Pang J."/>
            <person name="Liu Y."/>
            <person name="Luo S."/>
            <person name="Meng S."/>
            <person name="Qian L."/>
            <person name="Wei D."/>
            <person name="Dai S."/>
            <person name="Zhou R."/>
        </authorList>
    </citation>
    <scope>NUCLEOTIDE SEQUENCE [LARGE SCALE GENOMIC DNA]</scope>
    <source>
        <strain evidence="1">BV-YZ2020</strain>
    </source>
</reference>
<evidence type="ECO:0000313" key="2">
    <source>
        <dbReference type="Proteomes" id="UP000828941"/>
    </source>
</evidence>